<dbReference type="AlphaFoldDB" id="Q8GTD5"/>
<gene>
    <name evidence="1" type="primary">265-2</name>
</gene>
<name>Q8GTD5_CICAR</name>
<protein>
    <submittedName>
        <fullName evidence="1">Uncharacterized protein 265-2</fullName>
    </submittedName>
</protein>
<reference evidence="1" key="1">
    <citation type="submission" date="2002-11" db="EMBL/GenBank/DDBJ databases">
        <title>An hypothetical protein is expressed in Cicer arietinum epicotyls.</title>
        <authorList>
            <person name="Dopico B."/>
            <person name="Mateos I."/>
            <person name="Labrador E."/>
        </authorList>
    </citation>
    <scope>NUCLEOTIDE SEQUENCE</scope>
    <source>
        <tissue evidence="1">Etiolated epicotyls</tissue>
    </source>
</reference>
<organism evidence="1">
    <name type="scientific">Cicer arietinum</name>
    <name type="common">Chickpea</name>
    <name type="synonym">Garbanzo</name>
    <dbReference type="NCBI Taxonomy" id="3827"/>
    <lineage>
        <taxon>Eukaryota</taxon>
        <taxon>Viridiplantae</taxon>
        <taxon>Streptophyta</taxon>
        <taxon>Embryophyta</taxon>
        <taxon>Tracheophyta</taxon>
        <taxon>Spermatophyta</taxon>
        <taxon>Magnoliopsida</taxon>
        <taxon>eudicotyledons</taxon>
        <taxon>Gunneridae</taxon>
        <taxon>Pentapetalae</taxon>
        <taxon>rosids</taxon>
        <taxon>fabids</taxon>
        <taxon>Fabales</taxon>
        <taxon>Fabaceae</taxon>
        <taxon>Papilionoideae</taxon>
        <taxon>50 kb inversion clade</taxon>
        <taxon>NPAAA clade</taxon>
        <taxon>Hologalegina</taxon>
        <taxon>IRL clade</taxon>
        <taxon>Cicereae</taxon>
        <taxon>Cicer</taxon>
    </lineage>
</organism>
<proteinExistence type="evidence at transcript level"/>
<evidence type="ECO:0000313" key="1">
    <source>
        <dbReference type="EMBL" id="CAD56506.1"/>
    </source>
</evidence>
<feature type="non-terminal residue" evidence="1">
    <location>
        <position position="1"/>
    </location>
</feature>
<accession>Q8GTD5</accession>
<sequence length="46" mass="5178">LVTSFNRVHNIESENASKDCARHDSNVAPSLRRNLHRFSTPNVSIS</sequence>
<dbReference type="EMBL" id="AJ515558">
    <property type="protein sequence ID" value="CAD56506.1"/>
    <property type="molecule type" value="mRNA"/>
</dbReference>